<comment type="caution">
    <text evidence="3">The sequence shown here is derived from an EMBL/GenBank/DDBJ whole genome shotgun (WGS) entry which is preliminary data.</text>
</comment>
<comment type="similarity">
    <text evidence="1">Belongs to the short-chain dehydrogenases/reductases (SDR) family.</text>
</comment>
<dbReference type="GO" id="GO:0016491">
    <property type="term" value="F:oxidoreductase activity"/>
    <property type="evidence" value="ECO:0007669"/>
    <property type="project" value="UniProtKB-KW"/>
</dbReference>
<dbReference type="InterPro" id="IPR002347">
    <property type="entry name" value="SDR_fam"/>
</dbReference>
<dbReference type="EMBL" id="WKKH01000021">
    <property type="protein sequence ID" value="MRX77203.1"/>
    <property type="molecule type" value="Genomic_DNA"/>
</dbReference>
<keyword evidence="4" id="KW-1185">Reference proteome</keyword>
<sequence length="48" mass="4907">MDAIAAKSPINRLGTPQEVADLVAFLSSDKSSFTTGSSIIADGGYTAM</sequence>
<evidence type="ECO:0000313" key="4">
    <source>
        <dbReference type="Proteomes" id="UP000487757"/>
    </source>
</evidence>
<dbReference type="AlphaFoldDB" id="A0A7K0G026"/>
<dbReference type="SUPFAM" id="SSF51735">
    <property type="entry name" value="NAD(P)-binding Rossmann-fold domains"/>
    <property type="match status" value="1"/>
</dbReference>
<dbReference type="InterPro" id="IPR036291">
    <property type="entry name" value="NAD(P)-bd_dom_sf"/>
</dbReference>
<dbReference type="RefSeq" id="WP_379104750.1">
    <property type="nucleotide sequence ID" value="NZ_JBHUJQ010000001.1"/>
</dbReference>
<evidence type="ECO:0000256" key="2">
    <source>
        <dbReference type="ARBA" id="ARBA00023002"/>
    </source>
</evidence>
<proteinExistence type="inferred from homology"/>
<organism evidence="3 4">
    <name type="scientific">Pedobacter petrophilus</name>
    <dbReference type="NCBI Taxonomy" id="1908241"/>
    <lineage>
        <taxon>Bacteria</taxon>
        <taxon>Pseudomonadati</taxon>
        <taxon>Bacteroidota</taxon>
        <taxon>Sphingobacteriia</taxon>
        <taxon>Sphingobacteriales</taxon>
        <taxon>Sphingobacteriaceae</taxon>
        <taxon>Pedobacter</taxon>
    </lineage>
</organism>
<evidence type="ECO:0000256" key="1">
    <source>
        <dbReference type="ARBA" id="ARBA00006484"/>
    </source>
</evidence>
<protein>
    <submittedName>
        <fullName evidence="3">SDR family oxidoreductase</fullName>
    </submittedName>
</protein>
<name>A0A7K0G026_9SPHI</name>
<dbReference type="Pfam" id="PF13561">
    <property type="entry name" value="adh_short_C2"/>
    <property type="match status" value="1"/>
</dbReference>
<gene>
    <name evidence="3" type="ORF">GJU39_14025</name>
</gene>
<dbReference type="PANTHER" id="PTHR24321:SF8">
    <property type="entry name" value="ESTRADIOL 17-BETA-DEHYDROGENASE 8-RELATED"/>
    <property type="match status" value="1"/>
</dbReference>
<reference evidence="3 4" key="1">
    <citation type="submission" date="2019-11" db="EMBL/GenBank/DDBJ databases">
        <title>Pedobacter petrophilus genome.</title>
        <authorList>
            <person name="Feldbauer M.J."/>
            <person name="Newman J.D."/>
        </authorList>
    </citation>
    <scope>NUCLEOTIDE SEQUENCE [LARGE SCALE GENOMIC DNA]</scope>
    <source>
        <strain evidence="3 4">LMG 29686</strain>
    </source>
</reference>
<dbReference type="Proteomes" id="UP000487757">
    <property type="component" value="Unassembled WGS sequence"/>
</dbReference>
<keyword evidence="2" id="KW-0560">Oxidoreductase</keyword>
<accession>A0A7K0G026</accession>
<evidence type="ECO:0000313" key="3">
    <source>
        <dbReference type="EMBL" id="MRX77203.1"/>
    </source>
</evidence>
<dbReference type="Gene3D" id="3.40.50.720">
    <property type="entry name" value="NAD(P)-binding Rossmann-like Domain"/>
    <property type="match status" value="1"/>
</dbReference>
<dbReference type="PANTHER" id="PTHR24321">
    <property type="entry name" value="DEHYDROGENASES, SHORT CHAIN"/>
    <property type="match status" value="1"/>
</dbReference>